<evidence type="ECO:0000313" key="5">
    <source>
        <dbReference type="Proteomes" id="UP000541636"/>
    </source>
</evidence>
<reference evidence="4 5" key="1">
    <citation type="journal article" date="2017" name="Int. J. Syst. Evol. Microbiol.">
        <title>Oleiagrimonas citrea sp. nov., a marine bacterium isolated from tidal flat sediment and emended description of the genus Oleiagrimonas Fang et al. 2015 and Oleiagrimonas soli.</title>
        <authorList>
            <person name="Yang S.H."/>
            <person name="Seo H.S."/>
            <person name="Seong C.N."/>
            <person name="Kwon K.K."/>
        </authorList>
    </citation>
    <scope>NUCLEOTIDE SEQUENCE [LARGE SCALE GENOMIC DNA]</scope>
    <source>
        <strain evidence="4 5">MEBiC09124</strain>
    </source>
</reference>
<dbReference type="AlphaFoldDB" id="A0A846ZJM2"/>
<dbReference type="Pfam" id="PF13681">
    <property type="entry name" value="PilX"/>
    <property type="match status" value="1"/>
</dbReference>
<dbReference type="Proteomes" id="UP000541636">
    <property type="component" value="Unassembled WGS sequence"/>
</dbReference>
<evidence type="ECO:0000259" key="3">
    <source>
        <dbReference type="Pfam" id="PF14341"/>
    </source>
</evidence>
<dbReference type="RefSeq" id="WP_168608296.1">
    <property type="nucleotide sequence ID" value="NZ_JAAZQD010000001.1"/>
</dbReference>
<keyword evidence="1" id="KW-0812">Transmembrane</keyword>
<dbReference type="Pfam" id="PF14341">
    <property type="entry name" value="PilX_N"/>
    <property type="match status" value="1"/>
</dbReference>
<proteinExistence type="predicted"/>
<keyword evidence="1" id="KW-1133">Transmembrane helix</keyword>
<evidence type="ECO:0000313" key="4">
    <source>
        <dbReference type="EMBL" id="NKZ37769.1"/>
    </source>
</evidence>
<keyword evidence="1" id="KW-0472">Membrane</keyword>
<gene>
    <name evidence="4" type="ORF">HF690_02230</name>
</gene>
<dbReference type="InterPro" id="IPR025205">
    <property type="entry name" value="PilX/PilW_C"/>
</dbReference>
<keyword evidence="5" id="KW-1185">Reference proteome</keyword>
<evidence type="ECO:0000259" key="2">
    <source>
        <dbReference type="Pfam" id="PF13681"/>
    </source>
</evidence>
<feature type="domain" description="Type 4 fimbrial biogenesis protein PilX N-terminal" evidence="3">
    <location>
        <begin position="23"/>
        <end position="73"/>
    </location>
</feature>
<protein>
    <submittedName>
        <fullName evidence="4">Pilus assembly protein</fullName>
    </submittedName>
</protein>
<dbReference type="EMBL" id="JAAZQD010000001">
    <property type="protein sequence ID" value="NKZ37769.1"/>
    <property type="molecule type" value="Genomic_DNA"/>
</dbReference>
<comment type="caution">
    <text evidence="4">The sequence shown here is derived from an EMBL/GenBank/DDBJ whole genome shotgun (WGS) entry which is preliminary data.</text>
</comment>
<feature type="domain" description="PilX/PilW C-terminal" evidence="2">
    <location>
        <begin position="114"/>
        <end position="201"/>
    </location>
</feature>
<evidence type="ECO:0000256" key="1">
    <source>
        <dbReference type="SAM" id="Phobius"/>
    </source>
</evidence>
<name>A0A846ZJM2_9GAMM</name>
<accession>A0A846ZJM2</accession>
<feature type="transmembrane region" description="Helical" evidence="1">
    <location>
        <begin position="25"/>
        <end position="45"/>
    </location>
</feature>
<dbReference type="InterPro" id="IPR025746">
    <property type="entry name" value="PilX_N_dom"/>
</dbReference>
<sequence length="203" mass="21376">MHVQSLPILRGRRAPGFAQERQRGVALVIALLLLVVITLVGFSAVRGTIVQQKLASNMYDRQVAFQNAEAAMRAAADLISSNPALIARNCQAGGVICLTNPFDDPNLPSGSIHTVQTGTTAGKYTAASMASGQPQYVIENMGNWADASTNTGFNQTANAHNYGAQGVSATSVFYRVTARSGDPSLSATKNRAIVTLQAVIKKG</sequence>
<organism evidence="4 5">
    <name type="scientific">Oleiagrimonas citrea</name>
    <dbReference type="NCBI Taxonomy" id="1665687"/>
    <lineage>
        <taxon>Bacteria</taxon>
        <taxon>Pseudomonadati</taxon>
        <taxon>Pseudomonadota</taxon>
        <taxon>Gammaproteobacteria</taxon>
        <taxon>Lysobacterales</taxon>
        <taxon>Rhodanobacteraceae</taxon>
        <taxon>Oleiagrimonas</taxon>
    </lineage>
</organism>